<evidence type="ECO:0000313" key="1">
    <source>
        <dbReference type="EMBL" id="GFE48655.1"/>
    </source>
</evidence>
<gene>
    <name evidence="1" type="ORF">So717_04080</name>
</gene>
<dbReference type="EMBL" id="BLIV01000001">
    <property type="protein sequence ID" value="GFE48655.1"/>
    <property type="molecule type" value="Genomic_DNA"/>
</dbReference>
<reference evidence="1 2" key="1">
    <citation type="submission" date="2019-12" db="EMBL/GenBank/DDBJ databases">
        <title>Roseobacter cerasinus sp. nov., isolated from seawater around aquaculture.</title>
        <authorList>
            <person name="Muramatsu S."/>
            <person name="Takabe Y."/>
            <person name="Mori K."/>
            <person name="Takaichi S."/>
            <person name="Hanada S."/>
        </authorList>
    </citation>
    <scope>NUCLEOTIDE SEQUENCE [LARGE SCALE GENOMIC DNA]</scope>
    <source>
        <strain evidence="1 2">AI77</strain>
    </source>
</reference>
<protein>
    <submittedName>
        <fullName evidence="1">Uncharacterized protein</fullName>
    </submittedName>
</protein>
<name>A0A640VP44_9RHOB</name>
<accession>A0A640VP44</accession>
<dbReference type="Proteomes" id="UP000436522">
    <property type="component" value="Unassembled WGS sequence"/>
</dbReference>
<proteinExistence type="predicted"/>
<evidence type="ECO:0000313" key="2">
    <source>
        <dbReference type="Proteomes" id="UP000436522"/>
    </source>
</evidence>
<organism evidence="1 2">
    <name type="scientific">Roseobacter cerasinus</name>
    <dbReference type="NCBI Taxonomy" id="2602289"/>
    <lineage>
        <taxon>Bacteria</taxon>
        <taxon>Pseudomonadati</taxon>
        <taxon>Pseudomonadota</taxon>
        <taxon>Alphaproteobacteria</taxon>
        <taxon>Rhodobacterales</taxon>
        <taxon>Roseobacteraceae</taxon>
        <taxon>Roseobacter</taxon>
    </lineage>
</organism>
<comment type="caution">
    <text evidence="1">The sequence shown here is derived from an EMBL/GenBank/DDBJ whole genome shotgun (WGS) entry which is preliminary data.</text>
</comment>
<sequence length="40" mass="4362">MELWENAEGEWTLIITYADGKRCIVAMGEALSPIAGMPHG</sequence>
<dbReference type="AlphaFoldDB" id="A0A640VP44"/>
<keyword evidence="2" id="KW-1185">Reference proteome</keyword>